<evidence type="ECO:0000313" key="2">
    <source>
        <dbReference type="EMBL" id="ADH63638.1"/>
    </source>
</evidence>
<dbReference type="EMBL" id="CP002042">
    <property type="protein sequence ID" value="ADH63638.1"/>
    <property type="molecule type" value="Genomic_DNA"/>
</dbReference>
<feature type="region of interest" description="Disordered" evidence="1">
    <location>
        <begin position="138"/>
        <end position="157"/>
    </location>
</feature>
<protein>
    <submittedName>
        <fullName evidence="2">Uncharacterized protein</fullName>
    </submittedName>
</protein>
<accession>D7BFT5</accession>
<dbReference type="HOGENOM" id="CLU_1675805_0_0_0"/>
<dbReference type="Proteomes" id="UP000001916">
    <property type="component" value="Chromosome"/>
</dbReference>
<keyword evidence="3" id="KW-1185">Reference proteome</keyword>
<sequence length="157" mass="16017">MENLEGLEAEPDSSPPPPARIPFRGAELAAFAGILGMALARPKSMGEVSVFGEAFHGPIRLSLPAMGLDFSTSVAEALDSLRVGEALAAFGIYKPGGWGGDLGELPPLLRLALGVAVVGYAGFGGIRAVQEYRAAQAAQMGTPGSGPNRVPSADDAN</sequence>
<evidence type="ECO:0000313" key="3">
    <source>
        <dbReference type="Proteomes" id="UP000001916"/>
    </source>
</evidence>
<name>D7BFT5_ALLS1</name>
<organism evidence="2 3">
    <name type="scientific">Allomeiothermus silvanus (strain ATCC 700542 / DSM 9946 / NBRC 106475 / NCIMB 13440 / VI-R2)</name>
    <name type="common">Thermus silvanus</name>
    <dbReference type="NCBI Taxonomy" id="526227"/>
    <lineage>
        <taxon>Bacteria</taxon>
        <taxon>Thermotogati</taxon>
        <taxon>Deinococcota</taxon>
        <taxon>Deinococci</taxon>
        <taxon>Thermales</taxon>
        <taxon>Thermaceae</taxon>
        <taxon>Allomeiothermus</taxon>
    </lineage>
</organism>
<reference evidence="2 3" key="1">
    <citation type="journal article" date="2010" name="Stand. Genomic Sci.">
        <title>Complete genome sequence of Meiothermus silvanus type strain (VI-R2).</title>
        <authorList>
            <person name="Sikorski J."/>
            <person name="Tindall B.J."/>
            <person name="Lowry S."/>
            <person name="Lucas S."/>
            <person name="Nolan M."/>
            <person name="Copeland A."/>
            <person name="Glavina Del Rio T."/>
            <person name="Tice H."/>
            <person name="Cheng J.F."/>
            <person name="Han C."/>
            <person name="Pitluck S."/>
            <person name="Liolios K."/>
            <person name="Ivanova N."/>
            <person name="Mavromatis K."/>
            <person name="Mikhailova N."/>
            <person name="Pati A."/>
            <person name="Goodwin L."/>
            <person name="Chen A."/>
            <person name="Palaniappan K."/>
            <person name="Land M."/>
            <person name="Hauser L."/>
            <person name="Chang Y.J."/>
            <person name="Jeffries C.D."/>
            <person name="Rohde M."/>
            <person name="Goker M."/>
            <person name="Woyke T."/>
            <person name="Bristow J."/>
            <person name="Eisen J.A."/>
            <person name="Markowitz V."/>
            <person name="Hugenholtz P."/>
            <person name="Kyrpides N.C."/>
            <person name="Klenk H.P."/>
            <person name="Lapidus A."/>
        </authorList>
    </citation>
    <scope>NUCLEOTIDE SEQUENCE [LARGE SCALE GENOMIC DNA]</scope>
    <source>
        <strain evidence="3">ATCC 700542 / DSM 9946 / VI-R2</strain>
    </source>
</reference>
<dbReference type="AlphaFoldDB" id="D7BFT5"/>
<dbReference type="KEGG" id="msv:Mesil_1760"/>
<proteinExistence type="predicted"/>
<evidence type="ECO:0000256" key="1">
    <source>
        <dbReference type="SAM" id="MobiDB-lite"/>
    </source>
</evidence>
<dbReference type="STRING" id="526227.Mesil_1760"/>
<gene>
    <name evidence="2" type="ordered locus">Mesil_1760</name>
</gene>